<gene>
    <name evidence="1" type="ORF">G1H10_23425</name>
</gene>
<proteinExistence type="predicted"/>
<evidence type="ECO:0000313" key="1">
    <source>
        <dbReference type="EMBL" id="NEE03120.1"/>
    </source>
</evidence>
<dbReference type="AlphaFoldDB" id="A0A6L9SGB0"/>
<keyword evidence="2" id="KW-1185">Reference proteome</keyword>
<dbReference type="RefSeq" id="WP_163742378.1">
    <property type="nucleotide sequence ID" value="NZ_JAAGOA010000019.1"/>
</dbReference>
<sequence>MLQPAEAMTKAQADLLMSGETVDGVDRFLADPDGTGVRRGRPRRQRVMSLEPLYSSAAATTLDGEESDPARSQPWNAICDAIDLICDRPDSAEARRTALRTRDGNTVWQVAVRGGGDWVVLGFPRPPDALIAYIDTADFRS</sequence>
<dbReference type="EMBL" id="JAAGOA010000019">
    <property type="protein sequence ID" value="NEE03120.1"/>
    <property type="molecule type" value="Genomic_DNA"/>
</dbReference>
<organism evidence="1 2">
    <name type="scientific">Phytoactinopolyspora halotolerans</name>
    <dbReference type="NCBI Taxonomy" id="1981512"/>
    <lineage>
        <taxon>Bacteria</taxon>
        <taxon>Bacillati</taxon>
        <taxon>Actinomycetota</taxon>
        <taxon>Actinomycetes</taxon>
        <taxon>Jiangellales</taxon>
        <taxon>Jiangellaceae</taxon>
        <taxon>Phytoactinopolyspora</taxon>
    </lineage>
</organism>
<evidence type="ECO:0000313" key="2">
    <source>
        <dbReference type="Proteomes" id="UP000475214"/>
    </source>
</evidence>
<reference evidence="1 2" key="1">
    <citation type="submission" date="2020-02" db="EMBL/GenBank/DDBJ databases">
        <authorList>
            <person name="Li X.-J."/>
            <person name="Han X.-M."/>
        </authorList>
    </citation>
    <scope>NUCLEOTIDE SEQUENCE [LARGE SCALE GENOMIC DNA]</scope>
    <source>
        <strain evidence="1 2">CCTCC AB 2017055</strain>
    </source>
</reference>
<accession>A0A6L9SGB0</accession>
<dbReference type="Proteomes" id="UP000475214">
    <property type="component" value="Unassembled WGS sequence"/>
</dbReference>
<protein>
    <submittedName>
        <fullName evidence="1">Uncharacterized protein</fullName>
    </submittedName>
</protein>
<name>A0A6L9SGB0_9ACTN</name>
<comment type="caution">
    <text evidence="1">The sequence shown here is derived from an EMBL/GenBank/DDBJ whole genome shotgun (WGS) entry which is preliminary data.</text>
</comment>